<evidence type="ECO:0008006" key="3">
    <source>
        <dbReference type="Google" id="ProtNLM"/>
    </source>
</evidence>
<name>A0A1D7TFR8_9BACT</name>
<dbReference type="STRING" id="1193502.SHALO_0056"/>
<reference evidence="2" key="1">
    <citation type="submission" date="2016-08" db="EMBL/GenBank/DDBJ databases">
        <title>Complete genome sequence of the organohalide-respiring Epsilonproteobacterium Sulfurospirillum halorespirans.</title>
        <authorList>
            <person name="Goris T."/>
            <person name="Zimmermann J."/>
            <person name="Schenz B."/>
            <person name="Lemos M."/>
            <person name="Hackermueller J."/>
            <person name="Diekert G."/>
        </authorList>
    </citation>
    <scope>NUCLEOTIDE SEQUENCE [LARGE SCALE GENOMIC DNA]</scope>
    <source>
        <strain>DSM 13726</strain>
        <strain evidence="2">PCE-M2</strain>
    </source>
</reference>
<dbReference type="EMBL" id="CP017111">
    <property type="protein sequence ID" value="AOO63858.1"/>
    <property type="molecule type" value="Genomic_DNA"/>
</dbReference>
<dbReference type="Proteomes" id="UP000094609">
    <property type="component" value="Chromosome"/>
</dbReference>
<dbReference type="Pfam" id="PF14390">
    <property type="entry name" value="DUF4420"/>
    <property type="match status" value="1"/>
</dbReference>
<protein>
    <recommendedName>
        <fullName evidence="3">PD-(D/E)XK motif protein</fullName>
    </recommendedName>
</protein>
<dbReference type="InterPro" id="IPR025534">
    <property type="entry name" value="DUF4420"/>
</dbReference>
<dbReference type="KEGG" id="shal:SHALO_0056"/>
<dbReference type="RefSeq" id="WP_069476868.1">
    <property type="nucleotide sequence ID" value="NZ_CP017111.1"/>
</dbReference>
<accession>A0A1D7TFR8</accession>
<evidence type="ECO:0000313" key="2">
    <source>
        <dbReference type="Proteomes" id="UP000094609"/>
    </source>
</evidence>
<dbReference type="AlphaFoldDB" id="A0A1D7TFR8"/>
<evidence type="ECO:0000313" key="1">
    <source>
        <dbReference type="EMBL" id="AOO63858.1"/>
    </source>
</evidence>
<keyword evidence="2" id="KW-1185">Reference proteome</keyword>
<sequence>MIQSNELQNIWKNIQYSGKSEFEFNRIDSGISIPEMSIGLNSSLNKCLLLEIPKNYNVDFQKSIKQNLTLYFFKDTNFIVLELTDKAFEDLFDDLIISIYQHIYQLSDVDKYSKIFIAMFYKWSEFFDDKKVEKHSLDIIKGLYGELFILYLLIKECNSSHLNDILMSWKGPYDSGHDFVLENKNIEVKTKETIKNSVKISSEYQLEYELKKGLELHVISVETNSENARSLSRLLDLVKDIIINKMGDFSIILAALLQKNITTQNIRIYDNFQFEVMEIAIYDCLDESFPKLTKSNTPKAVGNIQYTLYLDYLNDFLVSKRKFFDE</sequence>
<proteinExistence type="predicted"/>
<organism evidence="1 2">
    <name type="scientific">Sulfurospirillum halorespirans DSM 13726</name>
    <dbReference type="NCBI Taxonomy" id="1193502"/>
    <lineage>
        <taxon>Bacteria</taxon>
        <taxon>Pseudomonadati</taxon>
        <taxon>Campylobacterota</taxon>
        <taxon>Epsilonproteobacteria</taxon>
        <taxon>Campylobacterales</taxon>
        <taxon>Sulfurospirillaceae</taxon>
        <taxon>Sulfurospirillum</taxon>
    </lineage>
</organism>
<gene>
    <name evidence="1" type="ORF">SHALO_0056</name>
</gene>